<feature type="compositionally biased region" description="Polar residues" evidence="1">
    <location>
        <begin position="295"/>
        <end position="305"/>
    </location>
</feature>
<dbReference type="Pfam" id="PF14309">
    <property type="entry name" value="DUF4378"/>
    <property type="match status" value="1"/>
</dbReference>
<organism evidence="5 6">
    <name type="scientific">Vigna mungo</name>
    <name type="common">Black gram</name>
    <name type="synonym">Phaseolus mungo</name>
    <dbReference type="NCBI Taxonomy" id="3915"/>
    <lineage>
        <taxon>Eukaryota</taxon>
        <taxon>Viridiplantae</taxon>
        <taxon>Streptophyta</taxon>
        <taxon>Embryophyta</taxon>
        <taxon>Tracheophyta</taxon>
        <taxon>Spermatophyta</taxon>
        <taxon>Magnoliopsida</taxon>
        <taxon>eudicotyledons</taxon>
        <taxon>Gunneridae</taxon>
        <taxon>Pentapetalae</taxon>
        <taxon>rosids</taxon>
        <taxon>fabids</taxon>
        <taxon>Fabales</taxon>
        <taxon>Fabaceae</taxon>
        <taxon>Papilionoideae</taxon>
        <taxon>50 kb inversion clade</taxon>
        <taxon>NPAAA clade</taxon>
        <taxon>indigoferoid/millettioid clade</taxon>
        <taxon>Phaseoleae</taxon>
        <taxon>Vigna</taxon>
    </lineage>
</organism>
<gene>
    <name evidence="5" type="ORF">V8G54_021760</name>
</gene>
<dbReference type="EMBL" id="CP144695">
    <property type="protein sequence ID" value="WVZ08414.1"/>
    <property type="molecule type" value="Genomic_DNA"/>
</dbReference>
<feature type="region of interest" description="Disordered" evidence="1">
    <location>
        <begin position="666"/>
        <end position="694"/>
    </location>
</feature>
<feature type="domain" description="DUF3741" evidence="4">
    <location>
        <begin position="240"/>
        <end position="260"/>
    </location>
</feature>
<feature type="compositionally biased region" description="Polar residues" evidence="1">
    <location>
        <begin position="780"/>
        <end position="794"/>
    </location>
</feature>
<feature type="region of interest" description="Disordered" evidence="1">
    <location>
        <begin position="772"/>
        <end position="794"/>
    </location>
</feature>
<feature type="domain" description="DUF4378" evidence="3">
    <location>
        <begin position="962"/>
        <end position="1114"/>
    </location>
</feature>
<feature type="region of interest" description="Disordered" evidence="1">
    <location>
        <begin position="392"/>
        <end position="476"/>
    </location>
</feature>
<feature type="region of interest" description="Disordered" evidence="1">
    <location>
        <begin position="269"/>
        <end position="305"/>
    </location>
</feature>
<evidence type="ECO:0008006" key="7">
    <source>
        <dbReference type="Google" id="ProtNLM"/>
    </source>
</evidence>
<dbReference type="PANTHER" id="PTHR46836:SF8">
    <property type="entry name" value="AFADIN"/>
    <property type="match status" value="1"/>
</dbReference>
<sequence length="1118" mass="124685">MELIKRHLWCPYQLSQLKCLCGLEFPILLIGCHDLWANVQLVKFGVETWLGRCMVPRFGKFSKCWFLRFDGWNALFISPNGYTKNLGARNFSFWLVFKLAKFGGETWLGRCMVPRFGKFSKCWFLRFDGFGAYVAKREMSTCRVAWTEHHTPILLLVVPRAEGEASGSKQVHRRRKLQSFPSDSGSCSDGVADEDSGAFSSKEESEKLTIGSFQLGFGSSKQPFGTPMKKLLAEELSRETEPKRRAPGVIGRLMGLDGLPLQLPANKHHKHVSENNVKGTTPAAKTRSSGKLYGSRTSGRSSKNQQEFKDVFEVSEISNIEGCRYSSQGSVKLKITDDEMSFVEQKFMDAKLRATYQDLSSSQDSHDTLEILDSNNDLLQKYFKRPDSLFKRHLDDQQGSPSESHFDHIKGTKSSDIENYEHGDLSPKPGREIKGLNYNRSHQKHRDGYSSRVIRKQDTRSSPKSSKLQFRGRGEPDAVPTRIVILKPNLGKVQKATKIDSPPCSSRTSLLDYGKYPKFSDSRFRDAELNQRINLPDNAWHSRQNSLESREIAKEITSQMKNNLSNGSMLLSTSRFRGNTWDNGSCSFSGNESLEESEVTPVTLGNPFYVSNTISPSSCFSESFVSKEAKKRLSERWKMSLKSQQGHSVSRSGTLAEMLATPDKEMKTAHFDSSPSGGLRDKVSSSGKPAGWVEPLGISSRDGWKDGCVGSLPRSKSLPASSTTSFGSPRTILCHEALHDDRFMVPKVASKRERKKVVKCLEQRQCMNTRNLKSKKSRCSHPSNLEGNESSPDLNTIQNKVRLNLEEDLPKQVMLAAESLAEIDGETIAVTEAIVNVADENAVVSSESYIKDLSVGSSAKNSVPLQTPVSGLESSCCKDADQPSPVSVLEPSFTDDLSSCSECFESLSVDIQGLRMQLQLLKLESEEFEEGSVLIQSDEDGGEAYTGISEDNGLLNGDSWESSYVIDVLSESGIDRALPDAFLEVWHSLECPVSLSVFDELEKKYSDWSTCPRSERRLLFDRINWGIIDIYDQFVSAQSWVIPSRATNLCSSAKLIKSGVQDCLYKMLWSQGKVKDTTLGKVLVSELQWLNLRDDIDGIGSKVESLLLDDLVAEIAVT</sequence>
<dbReference type="Pfam" id="PF14383">
    <property type="entry name" value="VARLMGL"/>
    <property type="match status" value="1"/>
</dbReference>
<proteinExistence type="predicted"/>
<evidence type="ECO:0000313" key="5">
    <source>
        <dbReference type="EMBL" id="WVZ08414.1"/>
    </source>
</evidence>
<dbReference type="InterPro" id="IPR032795">
    <property type="entry name" value="DUF3741-assoc"/>
</dbReference>
<evidence type="ECO:0000259" key="4">
    <source>
        <dbReference type="Pfam" id="PF14383"/>
    </source>
</evidence>
<keyword evidence="6" id="KW-1185">Reference proteome</keyword>
<evidence type="ECO:0000259" key="2">
    <source>
        <dbReference type="Pfam" id="PF12552"/>
    </source>
</evidence>
<accession>A0AAQ3NE04</accession>
<reference evidence="5 6" key="1">
    <citation type="journal article" date="2023" name="Life. Sci Alliance">
        <title>Evolutionary insights into 3D genome organization and epigenetic landscape of Vigna mungo.</title>
        <authorList>
            <person name="Junaid A."/>
            <person name="Singh B."/>
            <person name="Bhatia S."/>
        </authorList>
    </citation>
    <scope>NUCLEOTIDE SEQUENCE [LARGE SCALE GENOMIC DNA]</scope>
    <source>
        <strain evidence="5">Urdbean</strain>
    </source>
</reference>
<dbReference type="PANTHER" id="PTHR46836">
    <property type="entry name" value="AFADIN"/>
    <property type="match status" value="1"/>
</dbReference>
<dbReference type="InterPro" id="IPR025486">
    <property type="entry name" value="DUF4378"/>
</dbReference>
<feature type="domain" description="DUF3741" evidence="2">
    <location>
        <begin position="344"/>
        <end position="388"/>
    </location>
</feature>
<dbReference type="InterPro" id="IPR022212">
    <property type="entry name" value="DUF3741"/>
</dbReference>
<evidence type="ECO:0000313" key="6">
    <source>
        <dbReference type="Proteomes" id="UP001374535"/>
    </source>
</evidence>
<feature type="compositionally biased region" description="Basic and acidic residues" evidence="1">
    <location>
        <begin position="404"/>
        <end position="434"/>
    </location>
</feature>
<protein>
    <recommendedName>
        <fullName evidence="7">DUF4378 domain-containing protein</fullName>
    </recommendedName>
</protein>
<dbReference type="AlphaFoldDB" id="A0AAQ3NE04"/>
<dbReference type="Pfam" id="PF12552">
    <property type="entry name" value="DUF3741"/>
    <property type="match status" value="1"/>
</dbReference>
<evidence type="ECO:0000256" key="1">
    <source>
        <dbReference type="SAM" id="MobiDB-lite"/>
    </source>
</evidence>
<feature type="region of interest" description="Disordered" evidence="1">
    <location>
        <begin position="166"/>
        <end position="203"/>
    </location>
</feature>
<dbReference type="Proteomes" id="UP001374535">
    <property type="component" value="Chromosome 6"/>
</dbReference>
<evidence type="ECO:0000259" key="3">
    <source>
        <dbReference type="Pfam" id="PF14309"/>
    </source>
</evidence>
<name>A0AAQ3NE04_VIGMU</name>